<organism evidence="1">
    <name type="scientific">marine sediment metagenome</name>
    <dbReference type="NCBI Taxonomy" id="412755"/>
    <lineage>
        <taxon>unclassified sequences</taxon>
        <taxon>metagenomes</taxon>
        <taxon>ecological metagenomes</taxon>
    </lineage>
</organism>
<protein>
    <submittedName>
        <fullName evidence="1">Uncharacterized protein</fullName>
    </submittedName>
</protein>
<accession>A0A0F9NCX8</accession>
<dbReference type="EMBL" id="LAZR01003534">
    <property type="protein sequence ID" value="KKN17315.1"/>
    <property type="molecule type" value="Genomic_DNA"/>
</dbReference>
<comment type="caution">
    <text evidence="1">The sequence shown here is derived from an EMBL/GenBank/DDBJ whole genome shotgun (WGS) entry which is preliminary data.</text>
</comment>
<gene>
    <name evidence="1" type="ORF">LCGC14_0967040</name>
</gene>
<sequence length="217" mass="22157">MAEILWRTLLSQSSAASLADDDIRELVAEFATGIGESFYWPGSAASQGASTASSGEMLPGSARVAGTGVAIFNSFDGEITATYDRGTTVATATLIHGGSSSSFVIGGGIAVEASPAPEAAAPFTSRWVAVDSLSTFLISSTSADNSFATNVSLGTTFGAPPNVQVSLAQFINGDTPVFGIDNVTISECSSYYSLIGNATSPNLTAFLRIRSEGTVTL</sequence>
<name>A0A0F9NCX8_9ZZZZ</name>
<dbReference type="AlphaFoldDB" id="A0A0F9NCX8"/>
<reference evidence="1" key="1">
    <citation type="journal article" date="2015" name="Nature">
        <title>Complex archaea that bridge the gap between prokaryotes and eukaryotes.</title>
        <authorList>
            <person name="Spang A."/>
            <person name="Saw J.H."/>
            <person name="Jorgensen S.L."/>
            <person name="Zaremba-Niedzwiedzka K."/>
            <person name="Martijn J."/>
            <person name="Lind A.E."/>
            <person name="van Eijk R."/>
            <person name="Schleper C."/>
            <person name="Guy L."/>
            <person name="Ettema T.J."/>
        </authorList>
    </citation>
    <scope>NUCLEOTIDE SEQUENCE</scope>
</reference>
<evidence type="ECO:0000313" key="1">
    <source>
        <dbReference type="EMBL" id="KKN17315.1"/>
    </source>
</evidence>
<proteinExistence type="predicted"/>